<reference evidence="1" key="1">
    <citation type="submission" date="2020-11" db="EMBL/GenBank/DDBJ databases">
        <authorList>
            <person name="Tran Van P."/>
        </authorList>
    </citation>
    <scope>NUCLEOTIDE SEQUENCE</scope>
</reference>
<evidence type="ECO:0000313" key="1">
    <source>
        <dbReference type="EMBL" id="CAD7658144.1"/>
    </source>
</evidence>
<dbReference type="Gene3D" id="2.70.130.10">
    <property type="entry name" value="Mannose-6-phosphate receptor binding domain"/>
    <property type="match status" value="1"/>
</dbReference>
<dbReference type="EMBL" id="OC948771">
    <property type="protein sequence ID" value="CAD7663695.1"/>
    <property type="molecule type" value="Genomic_DNA"/>
</dbReference>
<gene>
    <name evidence="1" type="ORF">ONB1V03_LOCUS14769</name>
    <name evidence="2" type="ORF">ONB1V03_LOCUS20253</name>
</gene>
<proteinExistence type="predicted"/>
<evidence type="ECO:0000313" key="2">
    <source>
        <dbReference type="EMBL" id="CAD7663695.1"/>
    </source>
</evidence>
<organism evidence="1">
    <name type="scientific">Oppiella nova</name>
    <dbReference type="NCBI Taxonomy" id="334625"/>
    <lineage>
        <taxon>Eukaryota</taxon>
        <taxon>Metazoa</taxon>
        <taxon>Ecdysozoa</taxon>
        <taxon>Arthropoda</taxon>
        <taxon>Chelicerata</taxon>
        <taxon>Arachnida</taxon>
        <taxon>Acari</taxon>
        <taxon>Acariformes</taxon>
        <taxon>Sarcoptiformes</taxon>
        <taxon>Oribatida</taxon>
        <taxon>Brachypylina</taxon>
        <taxon>Oppioidea</taxon>
        <taxon>Oppiidae</taxon>
        <taxon>Oppiella</taxon>
    </lineage>
</organism>
<dbReference type="Proteomes" id="UP000728032">
    <property type="component" value="Unassembled WGS sequence"/>
</dbReference>
<name>A0A7R9MDH1_9ACAR</name>
<dbReference type="AlphaFoldDB" id="A0A7R9MDH1"/>
<sequence>MTGKSRSVEVKMKCRNISGHPDSVALYLLEPKTCEYILGIESPIICQLLSTADENGLLYNPSVKLTEDTAAEEAVDEALH</sequence>
<dbReference type="EMBL" id="OC929212">
    <property type="protein sequence ID" value="CAD7658144.1"/>
    <property type="molecule type" value="Genomic_DNA"/>
</dbReference>
<evidence type="ECO:0000313" key="3">
    <source>
        <dbReference type="Proteomes" id="UP000728032"/>
    </source>
</evidence>
<accession>A0A7R9MDH1</accession>
<keyword evidence="3" id="KW-1185">Reference proteome</keyword>
<dbReference type="OrthoDB" id="239053at2759"/>
<dbReference type="InterPro" id="IPR009011">
    <property type="entry name" value="Man6P_isomerase_rcpt-bd_dom_sf"/>
</dbReference>
<dbReference type="EMBL" id="CAJPVJ010033946">
    <property type="protein sequence ID" value="CAG2180832.1"/>
    <property type="molecule type" value="Genomic_DNA"/>
</dbReference>
<protein>
    <submittedName>
        <fullName evidence="1">Uncharacterized protein</fullName>
    </submittedName>
</protein>
<dbReference type="EMBL" id="CAJPVJ010014387">
    <property type="protein sequence ID" value="CAG2175330.1"/>
    <property type="molecule type" value="Genomic_DNA"/>
</dbReference>